<dbReference type="EnsemblMetazoa" id="XM_008189920.1">
    <property type="protein sequence ID" value="XP_008188142.1"/>
    <property type="gene ID" value="LOC103310714"/>
</dbReference>
<dbReference type="RefSeq" id="XP_008188142.1">
    <property type="nucleotide sequence ID" value="XM_008189920.1"/>
</dbReference>
<dbReference type="GeneID" id="103310714"/>
<evidence type="ECO:0000313" key="2">
    <source>
        <dbReference type="Proteomes" id="UP000007819"/>
    </source>
</evidence>
<name>A0A8R2FE33_ACYPI</name>
<keyword evidence="2" id="KW-1185">Reference proteome</keyword>
<dbReference type="SUPFAM" id="SSF53098">
    <property type="entry name" value="Ribonuclease H-like"/>
    <property type="match status" value="1"/>
</dbReference>
<reference evidence="1" key="2">
    <citation type="submission" date="2022-06" db="UniProtKB">
        <authorList>
            <consortium name="EnsemblMetazoa"/>
        </authorList>
    </citation>
    <scope>IDENTIFICATION</scope>
</reference>
<dbReference type="InterPro" id="IPR012337">
    <property type="entry name" value="RNaseH-like_sf"/>
</dbReference>
<evidence type="ECO:0000313" key="1">
    <source>
        <dbReference type="EnsemblMetazoa" id="XP_008188142.1"/>
    </source>
</evidence>
<dbReference type="AlphaFoldDB" id="A0A8R2FE33"/>
<sequence>MCRKVIQGQKGSTGNFLSHIKYKHPGSLSKVKAAKYSSKFKKSTNDSTLPSVNTQSKLSFGQSTTISKSKVTNLVFEYIVEEMRPMVTCEKPAFRRLIKGLSGITENIALPDRQVMLKKLKLEYLSYSSMLTKLISEHNFICTTADIWSCNNKSYLGMTCHFINENTYSRSSYVLGCRRIKGSHTYDNIAEIINEITQTYKINNSKISHTVTDNASNFGKAFRIF</sequence>
<accession>A0A8R2FE33</accession>
<dbReference type="OrthoDB" id="7554903at2759"/>
<protein>
    <submittedName>
        <fullName evidence="1">Uncharacterized protein</fullName>
    </submittedName>
</protein>
<organism evidence="1 2">
    <name type="scientific">Acyrthosiphon pisum</name>
    <name type="common">Pea aphid</name>
    <dbReference type="NCBI Taxonomy" id="7029"/>
    <lineage>
        <taxon>Eukaryota</taxon>
        <taxon>Metazoa</taxon>
        <taxon>Ecdysozoa</taxon>
        <taxon>Arthropoda</taxon>
        <taxon>Hexapoda</taxon>
        <taxon>Insecta</taxon>
        <taxon>Pterygota</taxon>
        <taxon>Neoptera</taxon>
        <taxon>Paraneoptera</taxon>
        <taxon>Hemiptera</taxon>
        <taxon>Sternorrhyncha</taxon>
        <taxon>Aphidomorpha</taxon>
        <taxon>Aphidoidea</taxon>
        <taxon>Aphididae</taxon>
        <taxon>Macrosiphini</taxon>
        <taxon>Acyrthosiphon</taxon>
    </lineage>
</organism>
<dbReference type="KEGG" id="api:103310714"/>
<dbReference type="PANTHER" id="PTHR47501">
    <property type="entry name" value="TRANSPOSASE-RELATED"/>
    <property type="match status" value="1"/>
</dbReference>
<dbReference type="Proteomes" id="UP000007819">
    <property type="component" value="Chromosome X"/>
</dbReference>
<reference evidence="2" key="1">
    <citation type="submission" date="2010-06" db="EMBL/GenBank/DDBJ databases">
        <authorList>
            <person name="Jiang H."/>
            <person name="Abraham K."/>
            <person name="Ali S."/>
            <person name="Alsbrooks S.L."/>
            <person name="Anim B.N."/>
            <person name="Anosike U.S."/>
            <person name="Attaway T."/>
            <person name="Bandaranaike D.P."/>
            <person name="Battles P.K."/>
            <person name="Bell S.N."/>
            <person name="Bell A.V."/>
            <person name="Beltran B."/>
            <person name="Bickham C."/>
            <person name="Bustamante Y."/>
            <person name="Caleb T."/>
            <person name="Canada A."/>
            <person name="Cardenas V."/>
            <person name="Carter K."/>
            <person name="Chacko J."/>
            <person name="Chandrabose M.N."/>
            <person name="Chavez D."/>
            <person name="Chavez A."/>
            <person name="Chen L."/>
            <person name="Chu H.-S."/>
            <person name="Claassen K.J."/>
            <person name="Cockrell R."/>
            <person name="Collins M."/>
            <person name="Cooper J.A."/>
            <person name="Cree A."/>
            <person name="Curry S.M."/>
            <person name="Da Y."/>
            <person name="Dao M.D."/>
            <person name="Das B."/>
            <person name="Davila M.-L."/>
            <person name="Davy-Carroll L."/>
            <person name="Denson S."/>
            <person name="Dinh H."/>
            <person name="Ebong V.E."/>
            <person name="Edwards J.R."/>
            <person name="Egan A."/>
            <person name="El-Daye J."/>
            <person name="Escobedo L."/>
            <person name="Fernandez S."/>
            <person name="Fernando P.R."/>
            <person name="Flagg N."/>
            <person name="Forbes L.D."/>
            <person name="Fowler R.G."/>
            <person name="Fu Q."/>
            <person name="Gabisi R.A."/>
            <person name="Ganer J."/>
            <person name="Garbino Pronczuk A."/>
            <person name="Garcia R.M."/>
            <person name="Garner T."/>
            <person name="Garrett T.E."/>
            <person name="Gonzalez D.A."/>
            <person name="Hamid H."/>
            <person name="Hawkins E.S."/>
            <person name="Hirani K."/>
            <person name="Hogues M.E."/>
            <person name="Hollins B."/>
            <person name="Hsiao C.-H."/>
            <person name="Jabil R."/>
            <person name="James M.L."/>
            <person name="Jhangiani S.N."/>
            <person name="Johnson B."/>
            <person name="Johnson Q."/>
            <person name="Joshi V."/>
            <person name="Kalu J.B."/>
            <person name="Kam C."/>
            <person name="Kashfia A."/>
            <person name="Keebler J."/>
            <person name="Kisamo H."/>
            <person name="Kovar C.L."/>
            <person name="Lago L.A."/>
            <person name="Lai C.-Y."/>
            <person name="Laidlaw J."/>
            <person name="Lara F."/>
            <person name="Le T.-K."/>
            <person name="Lee S.L."/>
            <person name="Legall F.H."/>
            <person name="Lemon S.J."/>
            <person name="Lewis L.R."/>
            <person name="Li B."/>
            <person name="Liu Y."/>
            <person name="Liu Y.-S."/>
            <person name="Lopez J."/>
            <person name="Lozado R.J."/>
            <person name="Lu J."/>
            <person name="Madu R.C."/>
            <person name="Maheshwari M."/>
            <person name="Maheshwari R."/>
            <person name="Malloy K."/>
            <person name="Martinez E."/>
            <person name="Mathew T."/>
            <person name="Mercado I.C."/>
            <person name="Mercado C."/>
            <person name="Meyer B."/>
            <person name="Montgomery K."/>
            <person name="Morgan M.B."/>
            <person name="Munidasa M."/>
            <person name="Nazareth L.V."/>
            <person name="Nelson J."/>
            <person name="Ng B.M."/>
            <person name="Nguyen N.B."/>
            <person name="Nguyen P.Q."/>
            <person name="Nguyen T."/>
            <person name="Obregon M."/>
            <person name="Okwuonu G.O."/>
            <person name="Onwere C.G."/>
            <person name="Orozco G."/>
            <person name="Parra A."/>
            <person name="Patel S."/>
            <person name="Patil S."/>
            <person name="Perez A."/>
            <person name="Perez Y."/>
            <person name="Pham C."/>
            <person name="Primus E.L."/>
            <person name="Pu L.-L."/>
            <person name="Puazo M."/>
            <person name="Qin X."/>
            <person name="Quiroz J.B."/>
            <person name="Reese J."/>
            <person name="Richards S."/>
            <person name="Rives C.M."/>
            <person name="Robberts R."/>
            <person name="Ruiz S.J."/>
            <person name="Ruiz M.J."/>
            <person name="Santibanez J."/>
            <person name="Schneider B.W."/>
            <person name="Sisson I."/>
            <person name="Smith M."/>
            <person name="Sodergren E."/>
            <person name="Song X.-Z."/>
            <person name="Song B.B."/>
            <person name="Summersgill H."/>
            <person name="Thelus R."/>
            <person name="Thornton R.D."/>
            <person name="Trejos Z.Y."/>
            <person name="Usmani K."/>
            <person name="Vattathil S."/>
            <person name="Villasana D."/>
            <person name="Walker D.L."/>
            <person name="Wang S."/>
            <person name="Wang K."/>
            <person name="White C.S."/>
            <person name="Williams A.C."/>
            <person name="Williamson J."/>
            <person name="Wilson K."/>
            <person name="Woghiren I.O."/>
            <person name="Woodworth J.R."/>
            <person name="Worley K.C."/>
            <person name="Wright R.A."/>
            <person name="Wu W."/>
            <person name="Young L."/>
            <person name="Zhang L."/>
            <person name="Zhang J."/>
            <person name="Zhu Y."/>
            <person name="Muzny D.M."/>
            <person name="Weinstock G."/>
            <person name="Gibbs R.A."/>
        </authorList>
    </citation>
    <scope>NUCLEOTIDE SEQUENCE [LARGE SCALE GENOMIC DNA]</scope>
    <source>
        <strain evidence="2">LSR1</strain>
    </source>
</reference>
<dbReference type="PANTHER" id="PTHR47501:SF5">
    <property type="entry name" value="HAT C-TERMINAL DIMERISATION DOMAIN-CONTAINING PROTEIN"/>
    <property type="match status" value="1"/>
</dbReference>
<proteinExistence type="predicted"/>